<keyword evidence="3" id="KW-1185">Reference proteome</keyword>
<dbReference type="RefSeq" id="WP_262855748.1">
    <property type="nucleotide sequence ID" value="NZ_JAOPKZ010000008.1"/>
</dbReference>
<dbReference type="Proteomes" id="UP001209553">
    <property type="component" value="Unassembled WGS sequence"/>
</dbReference>
<keyword evidence="1" id="KW-0812">Transmembrane</keyword>
<keyword evidence="1" id="KW-1133">Transmembrane helix</keyword>
<organism evidence="2 3">
    <name type="scientific">Staphylococcus marylandisciuri</name>
    <dbReference type="NCBI Taxonomy" id="2981529"/>
    <lineage>
        <taxon>Bacteria</taxon>
        <taxon>Bacillati</taxon>
        <taxon>Bacillota</taxon>
        <taxon>Bacilli</taxon>
        <taxon>Bacillales</taxon>
        <taxon>Staphylococcaceae</taxon>
        <taxon>Staphylococcus</taxon>
    </lineage>
</organism>
<feature type="transmembrane region" description="Helical" evidence="1">
    <location>
        <begin position="16"/>
        <end position="35"/>
    </location>
</feature>
<feature type="transmembrane region" description="Helical" evidence="1">
    <location>
        <begin position="131"/>
        <end position="150"/>
    </location>
</feature>
<dbReference type="Pfam" id="PF11667">
    <property type="entry name" value="DUF3267"/>
    <property type="match status" value="1"/>
</dbReference>
<evidence type="ECO:0000313" key="3">
    <source>
        <dbReference type="Proteomes" id="UP001209553"/>
    </source>
</evidence>
<protein>
    <submittedName>
        <fullName evidence="2">DUF3267 domain-containing protein</fullName>
    </submittedName>
</protein>
<dbReference type="InterPro" id="IPR021683">
    <property type="entry name" value="DUF3267"/>
</dbReference>
<feature type="transmembrane region" description="Helical" evidence="1">
    <location>
        <begin position="47"/>
        <end position="75"/>
    </location>
</feature>
<evidence type="ECO:0000313" key="2">
    <source>
        <dbReference type="EMBL" id="MCU5746210.1"/>
    </source>
</evidence>
<dbReference type="EMBL" id="JAOPKZ010000008">
    <property type="protein sequence ID" value="MCU5746210.1"/>
    <property type="molecule type" value="Genomic_DNA"/>
</dbReference>
<sequence>MVKLNFFNEKKSIERFMLLQLIVIMISILVCYKGAHLFTHIHEQNFFLNILFGMIGAAFMVVIHEIIHFILYHLFASDRRPLIRKRFGIITSYVPDKVFKKWEYIIILVAPLIIISLGLLGVFVFFPYSSFIFIASIHVGYCLVDLYFIISAWNAKVKYIEDNRDGVIFYTREDKVKRELD</sequence>
<gene>
    <name evidence="2" type="ORF">N9R04_05680</name>
</gene>
<reference evidence="2 3" key="1">
    <citation type="journal article" date="2023" name="Int. J. Syst. Evol. Microbiol.">
        <title>Streptococcus sciuri sp. nov., Staphylococcus marylandisciuri sp. nov. and Staphylococcus americanisciuri sp. nov., isolated from faeces of eastern grey squirrel (Sciurus carolinensis).</title>
        <authorList>
            <person name="Volokhov D.V."/>
            <person name="Zagorodnyaya T.A."/>
            <person name="Furtak V.A."/>
            <person name="Nattanmai G."/>
            <person name="Randall L."/>
            <person name="Jose S."/>
            <person name="Gao Y."/>
            <person name="Eisenberg T."/>
            <person name="Delmonte P."/>
            <person name="Blom J."/>
            <person name="Mitchell K.K."/>
        </authorList>
    </citation>
    <scope>NUCLEOTIDE SEQUENCE [LARGE SCALE GENOMIC DNA]</scope>
    <source>
        <strain evidence="2 3">SQ8-PEA</strain>
    </source>
</reference>
<evidence type="ECO:0000256" key="1">
    <source>
        <dbReference type="SAM" id="Phobius"/>
    </source>
</evidence>
<name>A0ABT2QQI2_9STAP</name>
<keyword evidence="1" id="KW-0472">Membrane</keyword>
<accession>A0ABT2QQI2</accession>
<feature type="transmembrane region" description="Helical" evidence="1">
    <location>
        <begin position="104"/>
        <end position="125"/>
    </location>
</feature>
<comment type="caution">
    <text evidence="2">The sequence shown here is derived from an EMBL/GenBank/DDBJ whole genome shotgun (WGS) entry which is preliminary data.</text>
</comment>
<proteinExistence type="predicted"/>